<keyword evidence="1" id="KW-0472">Membrane</keyword>
<dbReference type="STRING" id="574650.SAMN04487966_102341"/>
<feature type="domain" description="LysM" evidence="2">
    <location>
        <begin position="59"/>
        <end position="108"/>
    </location>
</feature>
<proteinExistence type="predicted"/>
<evidence type="ECO:0000259" key="2">
    <source>
        <dbReference type="PROSITE" id="PS51782"/>
    </source>
</evidence>
<keyword evidence="4" id="KW-1185">Reference proteome</keyword>
<dbReference type="CDD" id="cd00118">
    <property type="entry name" value="LysM"/>
    <property type="match status" value="1"/>
</dbReference>
<dbReference type="EMBL" id="FPCG01000002">
    <property type="protein sequence ID" value="SFV21408.1"/>
    <property type="molecule type" value="Genomic_DNA"/>
</dbReference>
<dbReference type="OrthoDB" id="5084290at2"/>
<name>A0A1I7MHK9_9MICC</name>
<dbReference type="Gene3D" id="3.10.350.10">
    <property type="entry name" value="LysM domain"/>
    <property type="match status" value="1"/>
</dbReference>
<evidence type="ECO:0000256" key="1">
    <source>
        <dbReference type="SAM" id="Phobius"/>
    </source>
</evidence>
<evidence type="ECO:0000313" key="4">
    <source>
        <dbReference type="Proteomes" id="UP000198881"/>
    </source>
</evidence>
<accession>A0A1I7MHK9</accession>
<dbReference type="Proteomes" id="UP000198881">
    <property type="component" value="Unassembled WGS sequence"/>
</dbReference>
<dbReference type="InterPro" id="IPR036779">
    <property type="entry name" value="LysM_dom_sf"/>
</dbReference>
<reference evidence="3 4" key="1">
    <citation type="submission" date="2016-10" db="EMBL/GenBank/DDBJ databases">
        <authorList>
            <person name="de Groot N.N."/>
        </authorList>
    </citation>
    <scope>NUCLEOTIDE SEQUENCE [LARGE SCALE GENOMIC DNA]</scope>
    <source>
        <strain evidence="3 4">CGMCC 1.7054</strain>
    </source>
</reference>
<keyword evidence="1" id="KW-0812">Transmembrane</keyword>
<organism evidence="3 4">
    <name type="scientific">Micrococcus terreus</name>
    <dbReference type="NCBI Taxonomy" id="574650"/>
    <lineage>
        <taxon>Bacteria</taxon>
        <taxon>Bacillati</taxon>
        <taxon>Actinomycetota</taxon>
        <taxon>Actinomycetes</taxon>
        <taxon>Micrococcales</taxon>
        <taxon>Micrococcaceae</taxon>
        <taxon>Micrococcus</taxon>
    </lineage>
</organism>
<dbReference type="AlphaFoldDB" id="A0A1I7MHK9"/>
<evidence type="ECO:0000313" key="3">
    <source>
        <dbReference type="EMBL" id="SFV21408.1"/>
    </source>
</evidence>
<dbReference type="RefSeq" id="WP_091694951.1">
    <property type="nucleotide sequence ID" value="NZ_CAMIGK010000004.1"/>
</dbReference>
<dbReference type="Pfam" id="PF01476">
    <property type="entry name" value="LysM"/>
    <property type="match status" value="1"/>
</dbReference>
<gene>
    <name evidence="3" type="ORF">SAMN04487966_102341</name>
</gene>
<feature type="transmembrane region" description="Helical" evidence="1">
    <location>
        <begin position="18"/>
        <end position="40"/>
    </location>
</feature>
<dbReference type="InterPro" id="IPR018392">
    <property type="entry name" value="LysM"/>
</dbReference>
<keyword evidence="1" id="KW-1133">Transmembrane helix</keyword>
<protein>
    <submittedName>
        <fullName evidence="3">LysM domain-containing protein</fullName>
    </submittedName>
</protein>
<dbReference type="SUPFAM" id="SSF54106">
    <property type="entry name" value="LysM domain"/>
    <property type="match status" value="1"/>
</dbReference>
<dbReference type="PROSITE" id="PS51782">
    <property type="entry name" value="LYSM"/>
    <property type="match status" value="1"/>
</dbReference>
<sequence>MSTTRTATDIRLNRRGRFFLHGLPVMILAVLITAAAVFFGSTALTPAAASGDQAPAAVETHLVGYGETLWSIAGEIAPERDRTTTIEQIGAMNSLTDSELQPGQLLYVPQFG</sequence>
<dbReference type="SMART" id="SM00257">
    <property type="entry name" value="LysM"/>
    <property type="match status" value="1"/>
</dbReference>